<dbReference type="PROSITE" id="PS51171">
    <property type="entry name" value="PREPHENATE_DEHYDR_3"/>
    <property type="match status" value="1"/>
</dbReference>
<dbReference type="EMBL" id="QAAD01000002">
    <property type="protein sequence ID" value="PTN10154.1"/>
    <property type="molecule type" value="Genomic_DNA"/>
</dbReference>
<evidence type="ECO:0000256" key="2">
    <source>
        <dbReference type="ARBA" id="ARBA00013147"/>
    </source>
</evidence>
<feature type="domain" description="Prephenate dehydratase" evidence="8">
    <location>
        <begin position="3"/>
        <end position="182"/>
    </location>
</feature>
<dbReference type="GO" id="GO:0009094">
    <property type="term" value="P:L-phenylalanine biosynthetic process"/>
    <property type="evidence" value="ECO:0007669"/>
    <property type="project" value="UniProtKB-UniPathway"/>
</dbReference>
<dbReference type="SUPFAM" id="SSF55021">
    <property type="entry name" value="ACT-like"/>
    <property type="match status" value="1"/>
</dbReference>
<gene>
    <name evidence="10" type="ORF">C8N47_102139</name>
</gene>
<dbReference type="CDD" id="cd04905">
    <property type="entry name" value="ACT_CM-PDT"/>
    <property type="match status" value="1"/>
</dbReference>
<proteinExistence type="predicted"/>
<dbReference type="GO" id="GO:0004664">
    <property type="term" value="F:prephenate dehydratase activity"/>
    <property type="evidence" value="ECO:0007669"/>
    <property type="project" value="UniProtKB-EC"/>
</dbReference>
<dbReference type="CDD" id="cd13631">
    <property type="entry name" value="PBP2_Ct-PDT_like"/>
    <property type="match status" value="1"/>
</dbReference>
<evidence type="ECO:0000256" key="3">
    <source>
        <dbReference type="ARBA" id="ARBA00022605"/>
    </source>
</evidence>
<dbReference type="SUPFAM" id="SSF53850">
    <property type="entry name" value="Periplasmic binding protein-like II"/>
    <property type="match status" value="1"/>
</dbReference>
<keyword evidence="3" id="KW-0028">Amino-acid biosynthesis</keyword>
<evidence type="ECO:0000256" key="7">
    <source>
        <dbReference type="ARBA" id="ARBA00047848"/>
    </source>
</evidence>
<dbReference type="Gene3D" id="3.40.190.10">
    <property type="entry name" value="Periplasmic binding protein-like II"/>
    <property type="match status" value="2"/>
</dbReference>
<evidence type="ECO:0000259" key="8">
    <source>
        <dbReference type="PROSITE" id="PS51171"/>
    </source>
</evidence>
<comment type="catalytic activity">
    <reaction evidence="7">
        <text>prephenate + H(+) = 3-phenylpyruvate + CO2 + H2O</text>
        <dbReference type="Rhea" id="RHEA:21648"/>
        <dbReference type="ChEBI" id="CHEBI:15377"/>
        <dbReference type="ChEBI" id="CHEBI:15378"/>
        <dbReference type="ChEBI" id="CHEBI:16526"/>
        <dbReference type="ChEBI" id="CHEBI:18005"/>
        <dbReference type="ChEBI" id="CHEBI:29934"/>
        <dbReference type="EC" id="4.2.1.51"/>
    </reaction>
</comment>
<dbReference type="InterPro" id="IPR001086">
    <property type="entry name" value="Preph_deHydtase"/>
</dbReference>
<dbReference type="PANTHER" id="PTHR21022:SF19">
    <property type="entry name" value="PREPHENATE DEHYDRATASE-RELATED"/>
    <property type="match status" value="1"/>
</dbReference>
<dbReference type="Gene3D" id="3.30.70.260">
    <property type="match status" value="1"/>
</dbReference>
<dbReference type="InterPro" id="IPR045865">
    <property type="entry name" value="ACT-like_dom_sf"/>
</dbReference>
<comment type="caution">
    <text evidence="10">The sequence shown here is derived from an EMBL/GenBank/DDBJ whole genome shotgun (WGS) entry which is preliminary data.</text>
</comment>
<evidence type="ECO:0000259" key="9">
    <source>
        <dbReference type="PROSITE" id="PS51671"/>
    </source>
</evidence>
<dbReference type="GO" id="GO:0005737">
    <property type="term" value="C:cytoplasm"/>
    <property type="evidence" value="ECO:0007669"/>
    <property type="project" value="TreeGrafter"/>
</dbReference>
<accession>A0A2T5C5G4</accession>
<keyword evidence="4" id="KW-0057">Aromatic amino acid biosynthesis</keyword>
<protein>
    <recommendedName>
        <fullName evidence="2">prephenate dehydratase</fullName>
        <ecNumber evidence="2">4.2.1.51</ecNumber>
    </recommendedName>
</protein>
<dbReference type="AlphaFoldDB" id="A0A2T5C5G4"/>
<dbReference type="UniPathway" id="UPA00121">
    <property type="reaction ID" value="UER00345"/>
</dbReference>
<reference evidence="10 11" key="1">
    <citation type="submission" date="2018-04" db="EMBL/GenBank/DDBJ databases">
        <title>Genomic Encyclopedia of Archaeal and Bacterial Type Strains, Phase II (KMG-II): from individual species to whole genera.</title>
        <authorList>
            <person name="Goeker M."/>
        </authorList>
    </citation>
    <scope>NUCLEOTIDE SEQUENCE [LARGE SCALE GENOMIC DNA]</scope>
    <source>
        <strain evidence="10 11">DSM 28823</strain>
    </source>
</reference>
<feature type="domain" description="ACT" evidence="9">
    <location>
        <begin position="194"/>
        <end position="270"/>
    </location>
</feature>
<sequence length="279" mass="31430">MKKIAIQGIAGSFHEDAARKYFGDEEIEIVECRSFQSVCELVDSDQVDIAVMAIENSIAGSILQNYSLIRDYHLHVIGETYVHIQMNLMMLPGAQKDDVQTIYSHPVAIRQCAEYIEKYFPNARIIENQDTAMSGKILSVDQLTDAAAIGNLRTAEIYGLNVLDSGIETNKKNYTRFWVLSKHPKQNGGSNKASLAFEVGHYYGALARVLNIFAENEINLLRIQSIPIIGKPNEYTIHVDVEYKSEQNYEKAIHRVLKNVSSLSILGEYVRAEIEITNQ</sequence>
<dbReference type="InterPro" id="IPR002912">
    <property type="entry name" value="ACT_dom"/>
</dbReference>
<dbReference type="PANTHER" id="PTHR21022">
    <property type="entry name" value="PREPHENATE DEHYDRATASE P PROTEIN"/>
    <property type="match status" value="1"/>
</dbReference>
<dbReference type="Pfam" id="PF00800">
    <property type="entry name" value="PDT"/>
    <property type="match status" value="1"/>
</dbReference>
<dbReference type="RefSeq" id="WP_107820934.1">
    <property type="nucleotide sequence ID" value="NZ_OY782574.1"/>
</dbReference>
<evidence type="ECO:0000256" key="5">
    <source>
        <dbReference type="ARBA" id="ARBA00023222"/>
    </source>
</evidence>
<keyword evidence="5" id="KW-0584">Phenylalanine biosynthesis</keyword>
<dbReference type="OrthoDB" id="9802281at2"/>
<evidence type="ECO:0000313" key="10">
    <source>
        <dbReference type="EMBL" id="PTN10154.1"/>
    </source>
</evidence>
<dbReference type="EC" id="4.2.1.51" evidence="2"/>
<evidence type="ECO:0000256" key="6">
    <source>
        <dbReference type="ARBA" id="ARBA00023239"/>
    </source>
</evidence>
<organism evidence="10 11">
    <name type="scientific">Mangrovibacterium marinum</name>
    <dbReference type="NCBI Taxonomy" id="1639118"/>
    <lineage>
        <taxon>Bacteria</taxon>
        <taxon>Pseudomonadati</taxon>
        <taxon>Bacteroidota</taxon>
        <taxon>Bacteroidia</taxon>
        <taxon>Marinilabiliales</taxon>
        <taxon>Prolixibacteraceae</taxon>
        <taxon>Mangrovibacterium</taxon>
    </lineage>
</organism>
<evidence type="ECO:0000256" key="4">
    <source>
        <dbReference type="ARBA" id="ARBA00023141"/>
    </source>
</evidence>
<dbReference type="PROSITE" id="PS51671">
    <property type="entry name" value="ACT"/>
    <property type="match status" value="1"/>
</dbReference>
<name>A0A2T5C5G4_9BACT</name>
<evidence type="ECO:0000313" key="11">
    <source>
        <dbReference type="Proteomes" id="UP000243525"/>
    </source>
</evidence>
<dbReference type="Proteomes" id="UP000243525">
    <property type="component" value="Unassembled WGS sequence"/>
</dbReference>
<evidence type="ECO:0000256" key="1">
    <source>
        <dbReference type="ARBA" id="ARBA00004741"/>
    </source>
</evidence>
<keyword evidence="6" id="KW-0456">Lyase</keyword>
<keyword evidence="11" id="KW-1185">Reference proteome</keyword>
<comment type="pathway">
    <text evidence="1">Amino-acid biosynthesis; L-phenylalanine biosynthesis; phenylpyruvate from prephenate: step 1/1.</text>
</comment>